<dbReference type="EMBL" id="KQ420992">
    <property type="protein sequence ID" value="KOF78651.1"/>
    <property type="molecule type" value="Genomic_DNA"/>
</dbReference>
<dbReference type="GO" id="GO:1904263">
    <property type="term" value="P:positive regulation of TORC1 signaling"/>
    <property type="evidence" value="ECO:0007669"/>
    <property type="project" value="TreeGrafter"/>
</dbReference>
<reference evidence="6" key="1">
    <citation type="submission" date="2015-07" db="EMBL/GenBank/DDBJ databases">
        <title>MeaNS - Measles Nucleotide Surveillance Program.</title>
        <authorList>
            <person name="Tran T."/>
            <person name="Druce J."/>
        </authorList>
    </citation>
    <scope>NUCLEOTIDE SEQUENCE</scope>
    <source>
        <strain evidence="6">UCB-OBI-ISO-001</strain>
        <tissue evidence="6">Gonad</tissue>
    </source>
</reference>
<dbReference type="STRING" id="37653.A0A0L8GNV5"/>
<keyword evidence="3" id="KW-0677">Repeat</keyword>
<dbReference type="AlphaFoldDB" id="A0A0L8GNV5"/>
<dbReference type="Gene3D" id="2.130.10.10">
    <property type="entry name" value="YVTN repeat-like/Quinoprotein amine dehydrogenase"/>
    <property type="match status" value="1"/>
</dbReference>
<dbReference type="Pfam" id="PF21720">
    <property type="entry name" value="MIOS_WD40"/>
    <property type="match status" value="1"/>
</dbReference>
<feature type="domain" description="GATOR2 complex protein MIO zinc-ribbon like" evidence="4">
    <location>
        <begin position="730"/>
        <end position="843"/>
    </location>
</feature>
<evidence type="ECO:0000256" key="3">
    <source>
        <dbReference type="ARBA" id="ARBA00022737"/>
    </source>
</evidence>
<keyword evidence="2" id="KW-0853">WD repeat</keyword>
<dbReference type="InterPro" id="IPR037593">
    <property type="entry name" value="MIOS/Sea4"/>
</dbReference>
<dbReference type="SUPFAM" id="SSF50978">
    <property type="entry name" value="WD40 repeat-like"/>
    <property type="match status" value="1"/>
</dbReference>
<comment type="similarity">
    <text evidence="1">Belongs to the WD repeat mio family.</text>
</comment>
<evidence type="ECO:0000259" key="4">
    <source>
        <dbReference type="Pfam" id="PF17034"/>
    </source>
</evidence>
<proteinExistence type="inferred from homology"/>
<feature type="domain" description="MIOS-like alpha-solenoid" evidence="5">
    <location>
        <begin position="387"/>
        <end position="616"/>
    </location>
</feature>
<dbReference type="Pfam" id="PF21719">
    <property type="entry name" value="MIOS_a-sol"/>
    <property type="match status" value="1"/>
</dbReference>
<dbReference type="KEGG" id="obi:106875642"/>
<evidence type="ECO:0000259" key="5">
    <source>
        <dbReference type="Pfam" id="PF21719"/>
    </source>
</evidence>
<organism evidence="6">
    <name type="scientific">Octopus bimaculoides</name>
    <name type="common">California two-spotted octopus</name>
    <dbReference type="NCBI Taxonomy" id="37653"/>
    <lineage>
        <taxon>Eukaryota</taxon>
        <taxon>Metazoa</taxon>
        <taxon>Spiralia</taxon>
        <taxon>Lophotrochozoa</taxon>
        <taxon>Mollusca</taxon>
        <taxon>Cephalopoda</taxon>
        <taxon>Coleoidea</taxon>
        <taxon>Octopodiformes</taxon>
        <taxon>Octopoda</taxon>
        <taxon>Incirrata</taxon>
        <taxon>Octopodidae</taxon>
        <taxon>Octopus</taxon>
    </lineage>
</organism>
<evidence type="ECO:0000256" key="2">
    <source>
        <dbReference type="ARBA" id="ARBA00022574"/>
    </source>
</evidence>
<dbReference type="OrthoDB" id="341486at2759"/>
<evidence type="ECO:0000313" key="6">
    <source>
        <dbReference type="EMBL" id="KOF78651.1"/>
    </source>
</evidence>
<accession>A0A0L8GNV5</accession>
<dbReference type="Pfam" id="PF17034">
    <property type="entry name" value="zinc_ribbon_16"/>
    <property type="match status" value="1"/>
</dbReference>
<dbReference type="GO" id="GO:0005737">
    <property type="term" value="C:cytoplasm"/>
    <property type="evidence" value="ECO:0007669"/>
    <property type="project" value="TreeGrafter"/>
</dbReference>
<sequence length="846" mass="96508">MSICKWDVCWSNSNHDNFIMCGTSVTQYRVENKANLAQNQMAKAVSLSSNSCAIPLYTCLPSDVQFMKCVALYPRPEYPNLLAIGQVVGKILLTNLGDVRNCDLAGKEFAQRHTRQCNYLAWNPIESNLLAAGLEKNRHDGCIAIWDVNSKSVESAMPLERKHYVPNEVTKPYLDIGISEFSTSFCWQPRESKTFVAGVNKCLRVYDIRESTKPQLSTNTKALYGISIDPLFPNRVVSFTENQVFIWNLRNLDDPEFTISELKPVQKVSWCPTRVGFLSILCKDSSTIQHCDIIHTSDGPDDLEPAYIQRYTPCDKSTCLSSFAWHLSEDNRFLTIRPNGIMTDETICNQIALDWSNEFNLTEVSGKKKEDIHLCKELLKEDIGMIMKNRAMLEYGMEIDKPWKSAEIVQDDKVLSRLWTWMAMCKDRIRDKMRKTEQNCYYGVESVLLNLKSKETREKWQGLEDNETCAKYVYRSEERYHVLQMCGWDNLQNPTGISEFRRRLQKQGEYERAAAIALFNLHITLALAILNDERSPSSDEESDRSLALVGMALAGFTENKDALWQKMCRNFRRQLTNPYLRAMFWFLSSSETDNYKEILFEEGMAVGDRVAFACTFLPDDSLIEYIQSLSNQLVVAGNLDGILLTGLSEKGVQLLQKYVDVSSDMQTACFIAISTFPSWLSTDSRADSWIHGYRNLLNQWKLWHQRALFDILWQGCDSQNHEHSEVFVSCNSCRKSVSRNAQPVVKNKQQNWSRSSNTAKHVKVSCCPHCRNPLPRCALCLKNLGTASGALSIEGSPDSKTSPFKNWFTWCQSCRHGGHAGHITDWFKDHMECPVAGCSCKCMALD</sequence>
<dbReference type="CDD" id="cd16691">
    <property type="entry name" value="mRING-H2-C3H3C2_Mio"/>
    <property type="match status" value="1"/>
</dbReference>
<dbReference type="OMA" id="YWIASYL"/>
<dbReference type="PANTHER" id="PTHR16453:SF9">
    <property type="entry name" value="GATOR COMPLEX PROTEIN MIOS"/>
    <property type="match status" value="1"/>
</dbReference>
<dbReference type="PANTHER" id="PTHR16453">
    <property type="entry name" value="WD40 DOMAIN-CONTAINING PROTEIN MIO FAMILY MEMBER"/>
    <property type="match status" value="1"/>
</dbReference>
<protein>
    <submittedName>
        <fullName evidence="6">Uncharacterized protein</fullName>
    </submittedName>
</protein>
<dbReference type="GO" id="GO:0034198">
    <property type="term" value="P:cellular response to amino acid starvation"/>
    <property type="evidence" value="ECO:0007669"/>
    <property type="project" value="TreeGrafter"/>
</dbReference>
<dbReference type="InterPro" id="IPR049092">
    <property type="entry name" value="MIOS_a-sol"/>
</dbReference>
<dbReference type="InterPro" id="IPR036322">
    <property type="entry name" value="WD40_repeat_dom_sf"/>
</dbReference>
<gene>
    <name evidence="6" type="ORF">OCBIM_22030464mg</name>
</gene>
<dbReference type="InterPro" id="IPR031488">
    <property type="entry name" value="Zn_ribbon_mio"/>
</dbReference>
<dbReference type="InterPro" id="IPR015943">
    <property type="entry name" value="WD40/YVTN_repeat-like_dom_sf"/>
</dbReference>
<name>A0A0L8GNV5_OCTBM</name>
<evidence type="ECO:0000256" key="1">
    <source>
        <dbReference type="ARBA" id="ARBA00009713"/>
    </source>
</evidence>